<evidence type="ECO:0000256" key="8">
    <source>
        <dbReference type="ARBA" id="ARBA00023136"/>
    </source>
</evidence>
<feature type="transmembrane region" description="Helical" evidence="10">
    <location>
        <begin position="319"/>
        <end position="340"/>
    </location>
</feature>
<name>A0A8J7JSU1_9CYAN</name>
<dbReference type="Pfam" id="PF00999">
    <property type="entry name" value="Na_H_Exchanger"/>
    <property type="match status" value="1"/>
</dbReference>
<feature type="transmembrane region" description="Helical" evidence="10">
    <location>
        <begin position="264"/>
        <end position="281"/>
    </location>
</feature>
<keyword evidence="6 10" id="KW-1133">Transmembrane helix</keyword>
<gene>
    <name evidence="13" type="ORF">IQ247_09690</name>
</gene>
<feature type="transmembrane region" description="Helical" evidence="10">
    <location>
        <begin position="241"/>
        <end position="258"/>
    </location>
</feature>
<evidence type="ECO:0000256" key="6">
    <source>
        <dbReference type="ARBA" id="ARBA00022989"/>
    </source>
</evidence>
<keyword evidence="3" id="KW-0813">Transport</keyword>
<feature type="transmembrane region" description="Helical" evidence="10">
    <location>
        <begin position="168"/>
        <end position="191"/>
    </location>
</feature>
<feature type="transmembrane region" description="Helical" evidence="10">
    <location>
        <begin position="381"/>
        <end position="400"/>
    </location>
</feature>
<feature type="domain" description="Cation/H+ exchanger transmembrane" evidence="12">
    <location>
        <begin position="40"/>
        <end position="400"/>
    </location>
</feature>
<feature type="transmembrane region" description="Helical" evidence="10">
    <location>
        <begin position="138"/>
        <end position="156"/>
    </location>
</feature>
<dbReference type="GO" id="GO:1902600">
    <property type="term" value="P:proton transmembrane transport"/>
    <property type="evidence" value="ECO:0007669"/>
    <property type="project" value="InterPro"/>
</dbReference>
<evidence type="ECO:0000256" key="1">
    <source>
        <dbReference type="ARBA" id="ARBA00004141"/>
    </source>
</evidence>
<feature type="domain" description="UspA" evidence="11">
    <location>
        <begin position="436"/>
        <end position="564"/>
    </location>
</feature>
<accession>A0A8J7JSU1</accession>
<feature type="region of interest" description="Disordered" evidence="9">
    <location>
        <begin position="406"/>
        <end position="425"/>
    </location>
</feature>
<proteinExistence type="inferred from homology"/>
<evidence type="ECO:0000256" key="7">
    <source>
        <dbReference type="ARBA" id="ARBA00023065"/>
    </source>
</evidence>
<evidence type="ECO:0000313" key="13">
    <source>
        <dbReference type="EMBL" id="MBE9212954.1"/>
    </source>
</evidence>
<dbReference type="SUPFAM" id="SSF52402">
    <property type="entry name" value="Adenine nucleotide alpha hydrolases-like"/>
    <property type="match status" value="1"/>
</dbReference>
<dbReference type="InterPro" id="IPR006153">
    <property type="entry name" value="Cation/H_exchanger_TM"/>
</dbReference>
<feature type="transmembrane region" description="Helical" evidence="10">
    <location>
        <begin position="112"/>
        <end position="132"/>
    </location>
</feature>
<comment type="similarity">
    <text evidence="2">Belongs to the monovalent cation:proton antiporter 2 (CPA2) transporter (TC 2.A.37) family.</text>
</comment>
<dbReference type="Gene3D" id="1.20.1530.20">
    <property type="match status" value="1"/>
</dbReference>
<feature type="transmembrane region" description="Helical" evidence="10">
    <location>
        <begin position="352"/>
        <end position="375"/>
    </location>
</feature>
<dbReference type="PANTHER" id="PTHR43562">
    <property type="entry name" value="NAPA-TYPE SODIUM/HYDROGEN ANTIPORTER"/>
    <property type="match status" value="1"/>
</dbReference>
<evidence type="ECO:0000256" key="4">
    <source>
        <dbReference type="ARBA" id="ARBA00022449"/>
    </source>
</evidence>
<evidence type="ECO:0000313" key="14">
    <source>
        <dbReference type="Proteomes" id="UP000620559"/>
    </source>
</evidence>
<evidence type="ECO:0000259" key="11">
    <source>
        <dbReference type="Pfam" id="PF00582"/>
    </source>
</evidence>
<organism evidence="13 14">
    <name type="scientific">Plectonema cf. radiosum LEGE 06105</name>
    <dbReference type="NCBI Taxonomy" id="945769"/>
    <lineage>
        <taxon>Bacteria</taxon>
        <taxon>Bacillati</taxon>
        <taxon>Cyanobacteriota</taxon>
        <taxon>Cyanophyceae</taxon>
        <taxon>Oscillatoriophycideae</taxon>
        <taxon>Oscillatoriales</taxon>
        <taxon>Microcoleaceae</taxon>
        <taxon>Plectonema</taxon>
    </lineage>
</organism>
<evidence type="ECO:0000259" key="12">
    <source>
        <dbReference type="Pfam" id="PF00999"/>
    </source>
</evidence>
<feature type="transmembrane region" description="Helical" evidence="10">
    <location>
        <begin position="293"/>
        <end position="313"/>
    </location>
</feature>
<keyword evidence="7" id="KW-0406">Ion transport</keyword>
<protein>
    <submittedName>
        <fullName evidence="13">Cation:proton antiporter</fullName>
    </submittedName>
</protein>
<dbReference type="InterPro" id="IPR038770">
    <property type="entry name" value="Na+/solute_symporter_sf"/>
</dbReference>
<comment type="subcellular location">
    <subcellularLocation>
        <location evidence="1">Membrane</location>
        <topology evidence="1">Multi-pass membrane protein</topology>
    </subcellularLocation>
</comment>
<evidence type="ECO:0000256" key="5">
    <source>
        <dbReference type="ARBA" id="ARBA00022692"/>
    </source>
</evidence>
<evidence type="ECO:0000256" key="10">
    <source>
        <dbReference type="SAM" id="Phobius"/>
    </source>
</evidence>
<feature type="transmembrane region" description="Helical" evidence="10">
    <location>
        <begin position="203"/>
        <end position="220"/>
    </location>
</feature>
<evidence type="ECO:0000256" key="3">
    <source>
        <dbReference type="ARBA" id="ARBA00022448"/>
    </source>
</evidence>
<dbReference type="AlphaFoldDB" id="A0A8J7JSU1"/>
<feature type="transmembrane region" description="Helical" evidence="10">
    <location>
        <begin position="81"/>
        <end position="100"/>
    </location>
</feature>
<dbReference type="GO" id="GO:0015297">
    <property type="term" value="F:antiporter activity"/>
    <property type="evidence" value="ECO:0007669"/>
    <property type="project" value="UniProtKB-KW"/>
</dbReference>
<dbReference type="Gene3D" id="3.40.50.12370">
    <property type="match status" value="1"/>
</dbReference>
<dbReference type="EMBL" id="JADEWL010000022">
    <property type="protein sequence ID" value="MBE9212954.1"/>
    <property type="molecule type" value="Genomic_DNA"/>
</dbReference>
<dbReference type="CDD" id="cd00293">
    <property type="entry name" value="USP-like"/>
    <property type="match status" value="1"/>
</dbReference>
<comment type="caution">
    <text evidence="13">The sequence shown here is derived from an EMBL/GenBank/DDBJ whole genome shotgun (WGS) entry which is preliminary data.</text>
</comment>
<keyword evidence="14" id="KW-1185">Reference proteome</keyword>
<dbReference type="GO" id="GO:0016020">
    <property type="term" value="C:membrane"/>
    <property type="evidence" value="ECO:0007669"/>
    <property type="project" value="UniProtKB-SubCell"/>
</dbReference>
<evidence type="ECO:0000256" key="9">
    <source>
        <dbReference type="SAM" id="MobiDB-lite"/>
    </source>
</evidence>
<dbReference type="Pfam" id="PF00582">
    <property type="entry name" value="Usp"/>
    <property type="match status" value="1"/>
</dbReference>
<reference evidence="13" key="1">
    <citation type="submission" date="2020-10" db="EMBL/GenBank/DDBJ databases">
        <authorList>
            <person name="Castelo-Branco R."/>
            <person name="Eusebio N."/>
            <person name="Adriana R."/>
            <person name="Vieira A."/>
            <person name="Brugerolle De Fraissinette N."/>
            <person name="Rezende De Castro R."/>
            <person name="Schneider M.P."/>
            <person name="Vasconcelos V."/>
            <person name="Leao P.N."/>
        </authorList>
    </citation>
    <scope>NUCLEOTIDE SEQUENCE</scope>
    <source>
        <strain evidence="13">LEGE 06105</strain>
    </source>
</reference>
<dbReference type="Proteomes" id="UP000620559">
    <property type="component" value="Unassembled WGS sequence"/>
</dbReference>
<feature type="transmembrane region" description="Helical" evidence="10">
    <location>
        <begin position="56"/>
        <end position="75"/>
    </location>
</feature>
<keyword evidence="4" id="KW-0050">Antiport</keyword>
<keyword evidence="8 10" id="KW-0472">Membrane</keyword>
<keyword evidence="5 10" id="KW-0812">Transmembrane</keyword>
<feature type="transmembrane region" description="Helical" evidence="10">
    <location>
        <begin position="32"/>
        <end position="49"/>
    </location>
</feature>
<evidence type="ECO:0000256" key="2">
    <source>
        <dbReference type="ARBA" id="ARBA00005551"/>
    </source>
</evidence>
<sequence length="705" mass="76856">MENFASISSTIWQSLIPSLNFSGLSAPIKDPVTVFLIIMAIMLVAPLLFERLRLPGIVGLIIAGVIIGPNGLGLLARDNTIILLGTVGLLFLMFMAGLETSLDDLKYNADKALIFGFATFAVPMVVGTVAMMLLGYNLLAAILVASCFASHTLLALPVVSKLGIMRTSVVTTTLGGTLITNVLALLVLAVVVKAHQGNLTLNFWLFLIPSLVIYTLAILWGVPKIGGWFFRRFGHDEGAEFIFVVATLFVASYIAQLIEIEPIIGAFLAGIGITQLIPQLSPLMNRIQFIGNTLFVPFFLISVGMLVNPWILLQEPQSLLVSGVMIFVAIIAKFIPAWGSGKLFGFNFAESMVMFGLSVAQAASTLAAITVAYQIELVDQLTVNGTIAMILVTCIASPWVTNRWGNKSKSQGTKSPNQDIQKESTGIKPNQLPRYRIVVPVANPHTEANLLQLALILVKKTGGTLLPLHIIVDHQGEILPSAKTQQQQLLDTAETIAHAAVAQVEPIGRLDDSIDKGILRTAFEHNANLIICGWKGFATYRDNFFGSAIDNVVRRSTIPLLITRFTHPIQTTKRVFLPILETDLTSLTFLRTLALSKILANELKASLRLLQVFPSRNFVTDLQIPEIVDIPKDQIQGNFVQGILKILQPDDLLILTHNGDSTIPGLPILGITTESIARNPKQISLIIFHFPRQISFLEDDATQLE</sequence>
<dbReference type="PANTHER" id="PTHR43562:SF4">
    <property type="entry name" value="NA(+)_H(+) ANTIPORTER NHAS5"/>
    <property type="match status" value="1"/>
</dbReference>
<dbReference type="InterPro" id="IPR006016">
    <property type="entry name" value="UspA"/>
</dbReference>